<dbReference type="PROSITE" id="PS50940">
    <property type="entry name" value="CHIT_BIND_II"/>
    <property type="match status" value="2"/>
</dbReference>
<feature type="non-terminal residue" evidence="6">
    <location>
        <position position="888"/>
    </location>
</feature>
<dbReference type="SMART" id="SM00042">
    <property type="entry name" value="CUB"/>
    <property type="match status" value="1"/>
</dbReference>
<gene>
    <name evidence="6" type="ORF">MAR_007375</name>
</gene>
<name>A0ABY7DB66_MYAAR</name>
<dbReference type="InterPro" id="IPR050525">
    <property type="entry name" value="ECM_Assembly_Org"/>
</dbReference>
<organism evidence="6 7">
    <name type="scientific">Mya arenaria</name>
    <name type="common">Soft-shell clam</name>
    <dbReference type="NCBI Taxonomy" id="6604"/>
    <lineage>
        <taxon>Eukaryota</taxon>
        <taxon>Metazoa</taxon>
        <taxon>Spiralia</taxon>
        <taxon>Lophotrochozoa</taxon>
        <taxon>Mollusca</taxon>
        <taxon>Bivalvia</taxon>
        <taxon>Autobranchia</taxon>
        <taxon>Heteroconchia</taxon>
        <taxon>Euheterodonta</taxon>
        <taxon>Imparidentia</taxon>
        <taxon>Neoheterodontei</taxon>
        <taxon>Myida</taxon>
        <taxon>Myoidea</taxon>
        <taxon>Myidae</taxon>
        <taxon>Mya</taxon>
    </lineage>
</organism>
<dbReference type="SMART" id="SM00327">
    <property type="entry name" value="VWA"/>
    <property type="match status" value="1"/>
</dbReference>
<feature type="domain" description="CUB" evidence="3">
    <location>
        <begin position="498"/>
        <end position="608"/>
    </location>
</feature>
<dbReference type="Gene3D" id="3.40.50.410">
    <property type="entry name" value="von Willebrand factor, type A domain"/>
    <property type="match status" value="1"/>
</dbReference>
<reference evidence="6" key="1">
    <citation type="submission" date="2022-11" db="EMBL/GenBank/DDBJ databases">
        <title>Centuries of genome instability and evolution in soft-shell clam transmissible cancer (bioRxiv).</title>
        <authorList>
            <person name="Hart S.F.M."/>
            <person name="Yonemitsu M.A."/>
            <person name="Giersch R.M."/>
            <person name="Beal B.F."/>
            <person name="Arriagada G."/>
            <person name="Davis B.W."/>
            <person name="Ostrander E.A."/>
            <person name="Goff S.P."/>
            <person name="Metzger M.J."/>
        </authorList>
    </citation>
    <scope>NUCLEOTIDE SEQUENCE</scope>
    <source>
        <strain evidence="6">MELC-2E11</strain>
        <tissue evidence="6">Siphon/mantle</tissue>
    </source>
</reference>
<comment type="caution">
    <text evidence="2">Lacks conserved residue(s) required for the propagation of feature annotation.</text>
</comment>
<sequence length="888" mass="97183">VDVCTFEEYDEVRLRLRYGTDCRQFCHCAHSETIEDGSVLYYWEVQQCPDGTQFKDDGVNAPGCFHEWHVQCPDGMDTSTPHPDPHTTCVEYDPDSIGCNIGDTCSQEEHDDVRLKLLHNSDCEQFCHCAPATTNGDASTEYYWVVQTCPQGTAFSDAYGFGGCFHAMNVVCADGNYTMQTTDSPQTGPTMTPHVPTGAPEICSEGAPCSQYEHDVTRLLALPGTNCTAFCQCAPANTDEQSVVTYKWLRQECPQGLAWDSDYRVCINERRASCELNGYETSTLSSPAPPEDPDSIGCNIGDTCSQEEHDDVRLKLLHNSDCEQFCHCAPATTNSDASTEYYWVVQTCPQGTAFSDAYGFGGCFHAMDVVCADGNYTMQTTDSPQTGPTMTPHVPTGAPEICSEGAPCSQYEHDVTRLLALPGTNCTAFCQCAPANMDEQSVITYQWVRQECPPSLAWDSVYRVCINERRASCELDDLGTSETPLTSNGTSRSTEGTCGHYLNGLEGIIEHPSPFGNRTYGNQEACTWDIEVSSGSVISLTFWVFDVEPVTNCTHDNVTLMENGIVSETLCNITIPYTYTSTTNRLTVKFASDPSVQGIGFQANWSEIANPTSTETPVSTERPADYIECGVYPADIVIVIDGSGSISPNDFQTQLQFVSRIVEEHDVTSANARARIGVVTFSDVVTDYIRLNDYIDDKDGLMARILSIPQRGGTTNTGGALRFVREVILQEGNGARQFAQNIVFVITDGVSTNAADTAAEASNLKTVSSKVFAIAVGDFSVDELYHIASNDDYVKQVQSFDALSSISNELKRESCAAGCIEGGLCTQYEHDEIRHRLLFGTDCSTYCHCATKTTNNDGSVEYYWARVNCPGGTLFNESTTLSEPQRAP</sequence>
<dbReference type="Proteomes" id="UP001164746">
    <property type="component" value="Chromosome 1"/>
</dbReference>
<evidence type="ECO:0000259" key="5">
    <source>
        <dbReference type="PROSITE" id="PS50940"/>
    </source>
</evidence>
<protein>
    <submittedName>
        <fullName evidence="6">COCA1-like protein</fullName>
    </submittedName>
</protein>
<dbReference type="SUPFAM" id="SSF49854">
    <property type="entry name" value="Spermadhesin, CUB domain"/>
    <property type="match status" value="1"/>
</dbReference>
<dbReference type="Gene3D" id="2.60.120.290">
    <property type="entry name" value="Spermadhesin, CUB domain"/>
    <property type="match status" value="1"/>
</dbReference>
<dbReference type="PROSITE" id="PS01180">
    <property type="entry name" value="CUB"/>
    <property type="match status" value="1"/>
</dbReference>
<dbReference type="Pfam" id="PF00092">
    <property type="entry name" value="VWA"/>
    <property type="match status" value="1"/>
</dbReference>
<feature type="domain" description="Chitin-binding type-2" evidence="5">
    <location>
        <begin position="102"/>
        <end position="174"/>
    </location>
</feature>
<dbReference type="PANTHER" id="PTHR24020">
    <property type="entry name" value="COLLAGEN ALPHA"/>
    <property type="match status" value="1"/>
</dbReference>
<accession>A0ABY7DB66</accession>
<dbReference type="EMBL" id="CP111012">
    <property type="protein sequence ID" value="WAQ94904.1"/>
    <property type="molecule type" value="Genomic_DNA"/>
</dbReference>
<evidence type="ECO:0000259" key="3">
    <source>
        <dbReference type="PROSITE" id="PS01180"/>
    </source>
</evidence>
<proteinExistence type="predicted"/>
<dbReference type="InterPro" id="IPR000859">
    <property type="entry name" value="CUB_dom"/>
</dbReference>
<dbReference type="InterPro" id="IPR002557">
    <property type="entry name" value="Chitin-bd_dom"/>
</dbReference>
<dbReference type="InterPro" id="IPR036465">
    <property type="entry name" value="vWFA_dom_sf"/>
</dbReference>
<dbReference type="PRINTS" id="PR00453">
    <property type="entry name" value="VWFADOMAIN"/>
</dbReference>
<evidence type="ECO:0000313" key="6">
    <source>
        <dbReference type="EMBL" id="WAQ94904.1"/>
    </source>
</evidence>
<dbReference type="SUPFAM" id="SSF57625">
    <property type="entry name" value="Invertebrate chitin-binding proteins"/>
    <property type="match status" value="1"/>
</dbReference>
<dbReference type="SMART" id="SM00494">
    <property type="entry name" value="ChtBD2"/>
    <property type="match status" value="6"/>
</dbReference>
<evidence type="ECO:0000256" key="2">
    <source>
        <dbReference type="PROSITE-ProRule" id="PRU00059"/>
    </source>
</evidence>
<keyword evidence="1" id="KW-1015">Disulfide bond</keyword>
<dbReference type="SUPFAM" id="SSF53300">
    <property type="entry name" value="vWA-like"/>
    <property type="match status" value="1"/>
</dbReference>
<dbReference type="PROSITE" id="PS50234">
    <property type="entry name" value="VWFA"/>
    <property type="match status" value="1"/>
</dbReference>
<dbReference type="InterPro" id="IPR035914">
    <property type="entry name" value="Sperma_CUB_dom_sf"/>
</dbReference>
<feature type="domain" description="VWFA" evidence="4">
    <location>
        <begin position="635"/>
        <end position="810"/>
    </location>
</feature>
<dbReference type="PANTHER" id="PTHR24020:SF84">
    <property type="entry name" value="VWFA DOMAIN-CONTAINING PROTEIN"/>
    <property type="match status" value="1"/>
</dbReference>
<dbReference type="Pfam" id="PF00431">
    <property type="entry name" value="CUB"/>
    <property type="match status" value="1"/>
</dbReference>
<evidence type="ECO:0000256" key="1">
    <source>
        <dbReference type="ARBA" id="ARBA00023157"/>
    </source>
</evidence>
<dbReference type="InterPro" id="IPR002035">
    <property type="entry name" value="VWF_A"/>
</dbReference>
<feature type="domain" description="Chitin-binding type-2" evidence="5">
    <location>
        <begin position="301"/>
        <end position="373"/>
    </location>
</feature>
<dbReference type="CDD" id="cd00041">
    <property type="entry name" value="CUB"/>
    <property type="match status" value="1"/>
</dbReference>
<dbReference type="InterPro" id="IPR036508">
    <property type="entry name" value="Chitin-bd_dom_sf"/>
</dbReference>
<dbReference type="CDD" id="cd01450">
    <property type="entry name" value="vWFA_subfamily_ECM"/>
    <property type="match status" value="1"/>
</dbReference>
<evidence type="ECO:0000259" key="4">
    <source>
        <dbReference type="PROSITE" id="PS50234"/>
    </source>
</evidence>
<evidence type="ECO:0000313" key="7">
    <source>
        <dbReference type="Proteomes" id="UP001164746"/>
    </source>
</evidence>
<keyword evidence="7" id="KW-1185">Reference proteome</keyword>